<evidence type="ECO:0000313" key="3">
    <source>
        <dbReference type="Proteomes" id="UP000823891"/>
    </source>
</evidence>
<gene>
    <name evidence="2" type="ORF">H9761_15360</name>
</gene>
<dbReference type="InterPro" id="IPR025449">
    <property type="entry name" value="JetB"/>
</dbReference>
<sequence>MLEYISRLSGADQERMQAVLSQLYRQTFLLERKYDKRAGRLVLNQDYYFCEQHMEFLKDYLEAAGIFMERNTELGAIYIQGQALLGERLPKLATIYLLLLKLIYDEQMAAASSSVNIVTTFGALSARAGEFRLTRSLSSVSEIRRALALLKKYQMIEPLDALEELNEGTRLLIYPCISLLLMREDIKRLLAVFGEEAGQEAGPADPDRPEEAESEAAAGPEEPDMAEEEGEGTEGEDADGEA</sequence>
<dbReference type="AlphaFoldDB" id="A0A9D2SS06"/>
<dbReference type="Pfam" id="PF13835">
    <property type="entry name" value="DUF4194"/>
    <property type="match status" value="1"/>
</dbReference>
<organism evidence="2 3">
    <name type="scientific">Candidatus Eisenbergiella merdavium</name>
    <dbReference type="NCBI Taxonomy" id="2838551"/>
    <lineage>
        <taxon>Bacteria</taxon>
        <taxon>Bacillati</taxon>
        <taxon>Bacillota</taxon>
        <taxon>Clostridia</taxon>
        <taxon>Lachnospirales</taxon>
        <taxon>Lachnospiraceae</taxon>
        <taxon>Eisenbergiella</taxon>
    </lineage>
</organism>
<evidence type="ECO:0000256" key="1">
    <source>
        <dbReference type="SAM" id="MobiDB-lite"/>
    </source>
</evidence>
<comment type="caution">
    <text evidence="2">The sequence shown here is derived from an EMBL/GenBank/DDBJ whole genome shotgun (WGS) entry which is preliminary data.</text>
</comment>
<evidence type="ECO:0000313" key="2">
    <source>
        <dbReference type="EMBL" id="HJC25052.1"/>
    </source>
</evidence>
<feature type="compositionally biased region" description="Acidic residues" evidence="1">
    <location>
        <begin position="221"/>
        <end position="242"/>
    </location>
</feature>
<dbReference type="Proteomes" id="UP000823891">
    <property type="component" value="Unassembled WGS sequence"/>
</dbReference>
<reference evidence="2" key="1">
    <citation type="journal article" date="2021" name="PeerJ">
        <title>Extensive microbial diversity within the chicken gut microbiome revealed by metagenomics and culture.</title>
        <authorList>
            <person name="Gilroy R."/>
            <person name="Ravi A."/>
            <person name="Getino M."/>
            <person name="Pursley I."/>
            <person name="Horton D.L."/>
            <person name="Alikhan N.F."/>
            <person name="Baker D."/>
            <person name="Gharbi K."/>
            <person name="Hall N."/>
            <person name="Watson M."/>
            <person name="Adriaenssens E.M."/>
            <person name="Foster-Nyarko E."/>
            <person name="Jarju S."/>
            <person name="Secka A."/>
            <person name="Antonio M."/>
            <person name="Oren A."/>
            <person name="Chaudhuri R.R."/>
            <person name="La Ragione R."/>
            <person name="Hildebrand F."/>
            <person name="Pallen M.J."/>
        </authorList>
    </citation>
    <scope>NUCLEOTIDE SEQUENCE</scope>
    <source>
        <strain evidence="2">USAMLcec2-132</strain>
    </source>
</reference>
<feature type="region of interest" description="Disordered" evidence="1">
    <location>
        <begin position="197"/>
        <end position="242"/>
    </location>
</feature>
<dbReference type="EMBL" id="DWWS01000054">
    <property type="protein sequence ID" value="HJC25052.1"/>
    <property type="molecule type" value="Genomic_DNA"/>
</dbReference>
<proteinExistence type="predicted"/>
<name>A0A9D2SS06_9FIRM</name>
<accession>A0A9D2SS06</accession>
<protein>
    <submittedName>
        <fullName evidence="2">DUF4194 domain-containing protein</fullName>
    </submittedName>
</protein>
<reference evidence="2" key="2">
    <citation type="submission" date="2021-04" db="EMBL/GenBank/DDBJ databases">
        <authorList>
            <person name="Gilroy R."/>
        </authorList>
    </citation>
    <scope>NUCLEOTIDE SEQUENCE</scope>
    <source>
        <strain evidence="2">USAMLcec2-132</strain>
    </source>
</reference>